<dbReference type="Proteomes" id="UP001432251">
    <property type="component" value="Chromosome"/>
</dbReference>
<sequence length="91" mass="9774">MSENMADGTTETERTVTIQGTVFALDEIVEAHLSRGLTGGVLDLRTADGEEHTFHLWIRDSAADHAAYVTLTYDSGCCTETRPRGWGGSGG</sequence>
<accession>A0ACD5A5P7</accession>
<gene>
    <name evidence="1" type="ORF">V2W30_03070</name>
</gene>
<evidence type="ECO:0000313" key="2">
    <source>
        <dbReference type="Proteomes" id="UP001432251"/>
    </source>
</evidence>
<proteinExistence type="predicted"/>
<reference evidence="1" key="1">
    <citation type="journal article" date="2025" name="Int. J. Syst. Evol. Microbiol.">
        <title>Streptomyces citrinus sp. nov., with yellow diffusible pigment.</title>
        <authorList>
            <person name="He Y."/>
            <person name="Yang E."/>
            <person name="Xu J."/>
            <person name="Sun Y."/>
            <person name="Sun L."/>
        </authorList>
    </citation>
    <scope>NUCLEOTIDE SEQUENCE</scope>
    <source>
        <strain evidence="1">Q6</strain>
    </source>
</reference>
<organism evidence="1 2">
    <name type="scientific">Streptomyces citrinus</name>
    <dbReference type="NCBI Taxonomy" id="3118173"/>
    <lineage>
        <taxon>Bacteria</taxon>
        <taxon>Bacillati</taxon>
        <taxon>Actinomycetota</taxon>
        <taxon>Actinomycetes</taxon>
        <taxon>Kitasatosporales</taxon>
        <taxon>Streptomycetaceae</taxon>
        <taxon>Streptomyces</taxon>
    </lineage>
</organism>
<name>A0ACD5A5P7_9ACTN</name>
<keyword evidence="2" id="KW-1185">Reference proteome</keyword>
<evidence type="ECO:0000313" key="1">
    <source>
        <dbReference type="EMBL" id="WWQ62444.1"/>
    </source>
</evidence>
<protein>
    <submittedName>
        <fullName evidence="1">Uncharacterized protein</fullName>
    </submittedName>
</protein>
<dbReference type="EMBL" id="CP146022">
    <property type="protein sequence ID" value="WWQ62444.1"/>
    <property type="molecule type" value="Genomic_DNA"/>
</dbReference>